<name>A0AA35JXQ9_9SAUR</name>
<feature type="domain" description="EGF-like" evidence="15">
    <location>
        <begin position="2027"/>
        <end position="2064"/>
    </location>
</feature>
<dbReference type="SMART" id="SM00445">
    <property type="entry name" value="LINK"/>
    <property type="match status" value="1"/>
</dbReference>
<dbReference type="InterPro" id="IPR000538">
    <property type="entry name" value="Link_dom"/>
</dbReference>
<evidence type="ECO:0000313" key="20">
    <source>
        <dbReference type="Proteomes" id="UP001178461"/>
    </source>
</evidence>
<protein>
    <submittedName>
        <fullName evidence="19">Stabilin-1 isoform X2</fullName>
    </submittedName>
</protein>
<evidence type="ECO:0000256" key="2">
    <source>
        <dbReference type="ARBA" id="ARBA00004613"/>
    </source>
</evidence>
<feature type="domain" description="FAS1" evidence="16">
    <location>
        <begin position="1588"/>
        <end position="1716"/>
    </location>
</feature>
<feature type="chain" id="PRO_5041389180" evidence="14">
    <location>
        <begin position="22"/>
        <end position="2583"/>
    </location>
</feature>
<keyword evidence="7 13" id="KW-0472">Membrane</keyword>
<feature type="domain" description="EGF-like" evidence="15">
    <location>
        <begin position="947"/>
        <end position="988"/>
    </location>
</feature>
<feature type="domain" description="EGF-like" evidence="15">
    <location>
        <begin position="157"/>
        <end position="194"/>
    </location>
</feature>
<keyword evidence="9" id="KW-0325">Glycoprotein</keyword>
<dbReference type="InterPro" id="IPR009030">
    <property type="entry name" value="Growth_fac_rcpt_cys_sf"/>
</dbReference>
<feature type="domain" description="4Fe-4S ferredoxin-type" evidence="18">
    <location>
        <begin position="655"/>
        <end position="685"/>
    </location>
</feature>
<dbReference type="Gene3D" id="3.10.100.10">
    <property type="entry name" value="Mannose-Binding Protein A, subunit A"/>
    <property type="match status" value="1"/>
</dbReference>
<dbReference type="PROSITE" id="PS50026">
    <property type="entry name" value="EGF_3"/>
    <property type="match status" value="17"/>
</dbReference>
<feature type="domain" description="EGF-like" evidence="15">
    <location>
        <begin position="1980"/>
        <end position="2020"/>
    </location>
</feature>
<dbReference type="InterPro" id="IPR016187">
    <property type="entry name" value="CTDL_fold"/>
</dbReference>
<keyword evidence="8 11" id="KW-1015">Disulfide bond</keyword>
<dbReference type="GO" id="GO:0005576">
    <property type="term" value="C:extracellular region"/>
    <property type="evidence" value="ECO:0007669"/>
    <property type="project" value="UniProtKB-SubCell"/>
</dbReference>
<feature type="transmembrane region" description="Helical" evidence="13">
    <location>
        <begin position="2489"/>
        <end position="2515"/>
    </location>
</feature>
<dbReference type="InterPro" id="IPR000782">
    <property type="entry name" value="FAS1_domain"/>
</dbReference>
<evidence type="ECO:0000256" key="3">
    <source>
        <dbReference type="ARBA" id="ARBA00022525"/>
    </source>
</evidence>
<dbReference type="Proteomes" id="UP001178461">
    <property type="component" value="Chromosome 2"/>
</dbReference>
<evidence type="ECO:0000259" key="17">
    <source>
        <dbReference type="PROSITE" id="PS50963"/>
    </source>
</evidence>
<feature type="domain" description="EGF-like" evidence="15">
    <location>
        <begin position="904"/>
        <end position="946"/>
    </location>
</feature>
<keyword evidence="14" id="KW-0732">Signal</keyword>
<reference evidence="19" key="1">
    <citation type="submission" date="2022-12" db="EMBL/GenBank/DDBJ databases">
        <authorList>
            <person name="Alioto T."/>
            <person name="Alioto T."/>
            <person name="Gomez Garrido J."/>
        </authorList>
    </citation>
    <scope>NUCLEOTIDE SEQUENCE</scope>
</reference>
<dbReference type="PROSITE" id="PS00022">
    <property type="entry name" value="EGF_1"/>
    <property type="match status" value="7"/>
</dbReference>
<gene>
    <name evidence="19" type="ORF">PODLI_1B029971</name>
</gene>
<feature type="domain" description="EGF-like" evidence="15">
    <location>
        <begin position="861"/>
        <end position="903"/>
    </location>
</feature>
<dbReference type="GO" id="GO:0016020">
    <property type="term" value="C:membrane"/>
    <property type="evidence" value="ECO:0007669"/>
    <property type="project" value="UniProtKB-SubCell"/>
</dbReference>
<feature type="domain" description="FAS1" evidence="16">
    <location>
        <begin position="1129"/>
        <end position="1257"/>
    </location>
</feature>
<feature type="disulfide bond" evidence="11">
    <location>
        <begin position="2010"/>
        <end position="2019"/>
    </location>
</feature>
<evidence type="ECO:0000259" key="16">
    <source>
        <dbReference type="PROSITE" id="PS50213"/>
    </source>
</evidence>
<feature type="domain" description="EGF-like" evidence="15">
    <location>
        <begin position="730"/>
        <end position="768"/>
    </location>
</feature>
<dbReference type="InterPro" id="IPR056806">
    <property type="entry name" value="EGF_STAB1-2"/>
</dbReference>
<comment type="caution">
    <text evidence="11">Lacks conserved residue(s) required for the propagation of feature annotation.</text>
</comment>
<feature type="disulfide bond" evidence="11">
    <location>
        <begin position="758"/>
        <end position="767"/>
    </location>
</feature>
<feature type="domain" description="FAS1" evidence="16">
    <location>
        <begin position="362"/>
        <end position="492"/>
    </location>
</feature>
<feature type="disulfide bond" evidence="11">
    <location>
        <begin position="1432"/>
        <end position="1449"/>
    </location>
</feature>
<evidence type="ECO:0000256" key="5">
    <source>
        <dbReference type="ARBA" id="ARBA00022692"/>
    </source>
</evidence>
<evidence type="ECO:0000256" key="11">
    <source>
        <dbReference type="PROSITE-ProRule" id="PRU00076"/>
    </source>
</evidence>
<dbReference type="PROSITE" id="PS50963">
    <property type="entry name" value="LINK_2"/>
    <property type="match status" value="1"/>
</dbReference>
<evidence type="ECO:0000256" key="7">
    <source>
        <dbReference type="ARBA" id="ARBA00023136"/>
    </source>
</evidence>
<feature type="domain" description="Link" evidence="17">
    <location>
        <begin position="2221"/>
        <end position="2314"/>
    </location>
</feature>
<keyword evidence="3" id="KW-0964">Secreted</keyword>
<dbReference type="FunFam" id="3.10.100.10:FF:000001">
    <property type="entry name" value="Hyaluronan proteoglycan link protein 1"/>
    <property type="match status" value="1"/>
</dbReference>
<dbReference type="PROSITE" id="PS01241">
    <property type="entry name" value="LINK_1"/>
    <property type="match status" value="1"/>
</dbReference>
<comment type="subcellular location">
    <subcellularLocation>
        <location evidence="1">Membrane</location>
        <topology evidence="1">Single-pass membrane protein</topology>
    </subcellularLocation>
    <subcellularLocation>
        <location evidence="2">Secreted</location>
    </subcellularLocation>
</comment>
<organism evidence="19 20">
    <name type="scientific">Podarcis lilfordi</name>
    <name type="common">Lilford's wall lizard</name>
    <dbReference type="NCBI Taxonomy" id="74358"/>
    <lineage>
        <taxon>Eukaryota</taxon>
        <taxon>Metazoa</taxon>
        <taxon>Chordata</taxon>
        <taxon>Craniata</taxon>
        <taxon>Vertebrata</taxon>
        <taxon>Euteleostomi</taxon>
        <taxon>Lepidosauria</taxon>
        <taxon>Squamata</taxon>
        <taxon>Bifurcata</taxon>
        <taxon>Unidentata</taxon>
        <taxon>Episquamata</taxon>
        <taxon>Laterata</taxon>
        <taxon>Lacertibaenia</taxon>
        <taxon>Lacertidae</taxon>
        <taxon>Podarcis</taxon>
    </lineage>
</organism>
<dbReference type="GO" id="GO:0005540">
    <property type="term" value="F:hyaluronic acid binding"/>
    <property type="evidence" value="ECO:0007669"/>
    <property type="project" value="InterPro"/>
</dbReference>
<feature type="domain" description="EGF-like" evidence="15">
    <location>
        <begin position="111"/>
        <end position="149"/>
    </location>
</feature>
<dbReference type="FunFam" id="2.10.25.10:FF:000040">
    <property type="entry name" value="Stabilin 2"/>
    <property type="match status" value="5"/>
</dbReference>
<evidence type="ECO:0000256" key="14">
    <source>
        <dbReference type="SAM" id="SignalP"/>
    </source>
</evidence>
<dbReference type="Gene3D" id="2.30.180.10">
    <property type="entry name" value="FAS1 domain"/>
    <property type="match status" value="7"/>
</dbReference>
<dbReference type="PROSITE" id="PS51379">
    <property type="entry name" value="4FE4S_FER_2"/>
    <property type="match status" value="1"/>
</dbReference>
<feature type="domain" description="EGF-like" evidence="15">
    <location>
        <begin position="1506"/>
        <end position="1548"/>
    </location>
</feature>
<dbReference type="Pfam" id="PF12947">
    <property type="entry name" value="EGF_3"/>
    <property type="match status" value="6"/>
</dbReference>
<feature type="domain" description="EGF-like" evidence="15">
    <location>
        <begin position="319"/>
        <end position="358"/>
    </location>
</feature>
<dbReference type="FunFam" id="2.30.180.10:FF:000014">
    <property type="entry name" value="Stabilin 1"/>
    <property type="match status" value="1"/>
</dbReference>
<feature type="domain" description="EGF-like" evidence="15">
    <location>
        <begin position="1338"/>
        <end position="1376"/>
    </location>
</feature>
<feature type="signal peptide" evidence="14">
    <location>
        <begin position="1"/>
        <end position="21"/>
    </location>
</feature>
<evidence type="ECO:0000256" key="6">
    <source>
        <dbReference type="ARBA" id="ARBA00022989"/>
    </source>
</evidence>
<evidence type="ECO:0000256" key="4">
    <source>
        <dbReference type="ARBA" id="ARBA00022536"/>
    </source>
</evidence>
<feature type="disulfide bond" evidence="11">
    <location>
        <begin position="1428"/>
        <end position="1438"/>
    </location>
</feature>
<feature type="disulfide bond" evidence="11">
    <location>
        <begin position="184"/>
        <end position="193"/>
    </location>
</feature>
<keyword evidence="4 11" id="KW-0245">EGF-like domain</keyword>
<feature type="domain" description="EGF-like" evidence="15">
    <location>
        <begin position="1464"/>
        <end position="1505"/>
    </location>
</feature>
<dbReference type="Pfam" id="PF24887">
    <property type="entry name" value="EGF_STAB1-2"/>
    <property type="match status" value="2"/>
</dbReference>
<dbReference type="Pfam" id="PF00193">
    <property type="entry name" value="Xlink"/>
    <property type="match status" value="1"/>
</dbReference>
<dbReference type="Gene3D" id="2.170.300.10">
    <property type="entry name" value="Tie2 ligand-binding domain superfamily"/>
    <property type="match status" value="3"/>
</dbReference>
<dbReference type="Gene3D" id="2.90.20.10">
    <property type="entry name" value="Plasmodium vivax P25 domain"/>
    <property type="match status" value="1"/>
</dbReference>
<dbReference type="InterPro" id="IPR036378">
    <property type="entry name" value="FAS1_dom_sf"/>
</dbReference>
<dbReference type="PROSITE" id="PS01186">
    <property type="entry name" value="EGF_2"/>
    <property type="match status" value="12"/>
</dbReference>
<dbReference type="SUPFAM" id="SSF56436">
    <property type="entry name" value="C-type lectin-like"/>
    <property type="match status" value="1"/>
</dbReference>
<keyword evidence="20" id="KW-1185">Reference proteome</keyword>
<dbReference type="PANTHER" id="PTHR24038">
    <property type="entry name" value="STABILIN"/>
    <property type="match status" value="1"/>
</dbReference>
<evidence type="ECO:0000256" key="13">
    <source>
        <dbReference type="SAM" id="Phobius"/>
    </source>
</evidence>
<evidence type="ECO:0000256" key="8">
    <source>
        <dbReference type="ARBA" id="ARBA00023157"/>
    </source>
</evidence>
<evidence type="ECO:0000256" key="1">
    <source>
        <dbReference type="ARBA" id="ARBA00004167"/>
    </source>
</evidence>
<feature type="disulfide bond" evidence="12">
    <location>
        <begin position="2267"/>
        <end position="2288"/>
    </location>
</feature>
<dbReference type="GO" id="GO:0007155">
    <property type="term" value="P:cell adhesion"/>
    <property type="evidence" value="ECO:0007669"/>
    <property type="project" value="InterPro"/>
</dbReference>
<dbReference type="SMART" id="SM00179">
    <property type="entry name" value="EGF_CA"/>
    <property type="match status" value="6"/>
</dbReference>
<feature type="domain" description="EGF-like" evidence="15">
    <location>
        <begin position="1424"/>
        <end position="1463"/>
    </location>
</feature>
<dbReference type="Gene3D" id="2.10.25.10">
    <property type="entry name" value="Laminin"/>
    <property type="match status" value="10"/>
</dbReference>
<proteinExistence type="predicted"/>
<keyword evidence="6 13" id="KW-1133">Transmembrane helix</keyword>
<dbReference type="SUPFAM" id="SSF57184">
    <property type="entry name" value="Growth factor receptor domain"/>
    <property type="match status" value="1"/>
</dbReference>
<feature type="disulfide bond" evidence="11">
    <location>
        <begin position="165"/>
        <end position="182"/>
    </location>
</feature>
<sequence>MAMKTSGFFFLFYAACLISTAEEKSQQLKSKRCDQKFTYTRDTPCTSCTVVSRLPCPKRWTKLLGKEGQKNCRYTLKLGETTLLLPGCAQICKQEFEEKRCCPGFWGPACYECPVGSGNVCSGRGTCLEGSAQNGTCICEEKYSGYACQDCLDETRFGPDCQSVCECQHGICNHGPSGDGSCTCYAGYTGPKCDQELLNCGGVICEANSICVVKGGQSRCECLPGYKKNGIYCQDQDPCSSYPCSSFATCKTLGPNKYECTCKAGYLGNGKICQPINPCLTDNGGCPRNSSLCSYIRPGEARCLCKPGFIRHGDKDCFSTLSCQPHNCDRSAKCEIDPDASIRCTCKDGEIGDGRRCYKTFLEEISSLNVVGRNARAMSNAIKMFEMGCLFLLENHGPLTVLVPTNLYYDRMELNETLANNLCKLHIIPGQHLLDHTEKDLWTLAGPKVTFSGQGSATKNYRYSDEPAQRYFIREQNVPAANGIIHIVSMLRKNPLLDDLSNSQKTIGEILVSMEIASRFETILENCGLPSFLDGPGPFTVFVPSNEAVDKLRDGRLIYLFTEGINKLQELVKHHIYTKAAVDVETLITLPQILTMANQVLTIHFSEEGRILLGDSEVALNTRNILASNGIIHTLDGIFIPPSIIPILPHRCNEKDYKVVAGSCVDCGALNTSVCPPESTVMAEGIFPGECVYIHDPLGLNIMKKGCKRNCNQTVVVPGCCKGFFGSSCTPCPSGFTNPCYGKGTCNDGIRGNGQCHCHENFRGLACHICSNPNKHGENCDEDCGCVHGVCDNRPGSKGVCQPGSCKAGYSGEFCDRSSQKCASSNDAPLNCHLNAVCIRNDTVRCVCLDGYEGDGFSCEPIDVCSKPERGGCSENAMCTSAGPGTATCQCNKGWTGDGKDCIAIDNCAMETRGGCHVNADCIYIGPGQSSCICKRNYNGDGYSCDPVAPCSVDNGGCHELATCQSLSTGEKACRCSDGYMGDGVLCYGNIMKELVRNYHFSDFYGWIKKSLFSIPEGTNLTVLVPVKEAIQNLSKDEKDFWLQPDMLLLLVRGHFLLGSFTTEQLKKYVGQELPTLSPRIRWKINNSSGAITIQNASIVLGDIPAINSTIYIINKVLLPTLDDIPPRAPGLQQQLNATPSFSRFKELLEQYHLIAKIESSEKYTIFVPGNSSIEKYCQDANITQLDMDTVQYHVVLGVKLLATDLKSGVHKTSMLGFSYWLMFYKNTTQAYVNKVLLNGQFVETTNGMLIGVSEVLQVQKNRCSINSTTVQKTRCAKCDKKIRCPNGSVLAGAPANGSFPHCVLRSQGRRSVGCHFTCIKVSLVSVCCSGYYGHMCEMCPGKPDRWCSGNGVCQDGIDGNGECQCHEGYHGTACEMCQPGRYGANCKSECNCAHGICNDGLLGDGSCTCAAGFKGASCDIEVKKDFCNGTCDEHANCVNDSTTSQPTCLCSAGYSGNGTSCTEIDPCAVGNGGCSPHASCTKVGPGQRTCSCKEGYAGDGTLCREIDLCLDKNGGCHQFAECVKTGPGLVACNCLPGFTGDGVNKCERTDPCKEDNGGCSPHALCLSTSGDRICICLSGTGDGFTCTATVWQELSKRQAASKFVNHFKRFSIVELMGSGPFTVFVPHADYIKNSTTFSEWEEKGFIKDLLNYHIVICHQLQSEDLQLKNSITSLSGLKIKVSMKENNVYLNDEAKIIESDIMGSNGVLHFIDKILIPYDLQNINISSNLAQKTITEVADAYGYKIYSKLLVEAGLLNLVNSTLHQPFTMLWPTDAAFNSLPEDMQKWLYHREHRSKLAAYLKGHMIRDTLLSGSSLMNTHGLRTMHGSLISFGCSKTSAGEILVNNGNARIVQQLMKFNGGIAYGIDQVLEPPDLGSRCDEFRDVERPSAAACGSCGNPPRCSGVAKDGGETQSCYYYEDGLSTRPWYSLSERRSPWLYRSHGLNRWRPLSRSLMKGCRRTCFVVEWVPQCCPNHYGKDCQVCPGGLKEPCSNHGTCNDGQQGSGWCSCDKAFIGTACENCAPGHYGPECKECNCTSNGICDEGLHGDGFCFCSAGWTGERCETELAAVPVCSPACHRNAVCRSNNTCECSLHYEGDGWTCKVIDRCAKDNGDCSDYANCTQIGIDVSCSCFPDYEGDGYICSPIDRCADGMNGDCSEHATCINTGPNSRRCECHAGYVGNGIQCLEEAIPPIDRCLENNGQCHSEALCSDLHFEEKTVGVFHLQSPQGKYRFTYQEAEAACAAEGATVATLKQLSAAQQMGFHRCIVGWLYNRSAGYPTVYPSLKCGSHHVGIVDYGFRSNASEKWDAYCYRVQDVQCVCRDGFVGDGYTCTGSLVAVLAQKANFSVYYSMVLDYANATEEGWDFFNFLSTDMTYKTLFVPLNSGFRKNASLTLNDLKLHSSARDVALMSFNLTSGAVIPSQAGFNLSIADSTNNTRFPGCKMINNSVIVEWDILASNGIIHAIEAPLMAPQLGQLDQVVGAVKSPAAVTIGVSIVVSLILCAMVAGVSYIYLKRKNQGFQFRYFKAELEDDEPSSWEERSPHLVSIPNPIYGADISIYEPFEDSLTGEDFSDAFGIQGNQ</sequence>
<dbReference type="InterPro" id="IPR017896">
    <property type="entry name" value="4Fe4S_Fe-S-bd"/>
</dbReference>
<dbReference type="PROSITE" id="PS50213">
    <property type="entry name" value="FAS1"/>
    <property type="match status" value="7"/>
</dbReference>
<dbReference type="SMART" id="SM00181">
    <property type="entry name" value="EGF"/>
    <property type="match status" value="23"/>
</dbReference>
<feature type="domain" description="FAS1" evidence="16">
    <location>
        <begin position="2334"/>
        <end position="2470"/>
    </location>
</feature>
<dbReference type="InterPro" id="IPR001881">
    <property type="entry name" value="EGF-like_Ca-bd_dom"/>
</dbReference>
<keyword evidence="5 13" id="KW-0812">Transmembrane</keyword>
<evidence type="ECO:0000259" key="18">
    <source>
        <dbReference type="PROSITE" id="PS51379"/>
    </source>
</evidence>
<evidence type="ECO:0000259" key="15">
    <source>
        <dbReference type="PROSITE" id="PS50026"/>
    </source>
</evidence>
<feature type="domain" description="FAS1" evidence="16">
    <location>
        <begin position="988"/>
        <end position="1118"/>
    </location>
</feature>
<dbReference type="EMBL" id="OX395127">
    <property type="protein sequence ID" value="CAI5767127.1"/>
    <property type="molecule type" value="Genomic_DNA"/>
</dbReference>
<feature type="domain" description="EGF-like" evidence="15">
    <location>
        <begin position="196"/>
        <end position="234"/>
    </location>
</feature>
<dbReference type="SUPFAM" id="SSF82153">
    <property type="entry name" value="FAS1 domain"/>
    <property type="match status" value="7"/>
</dbReference>
<feature type="domain" description="EGF-like" evidence="15">
    <location>
        <begin position="235"/>
        <end position="274"/>
    </location>
</feature>
<dbReference type="InterPro" id="IPR000742">
    <property type="entry name" value="EGF"/>
</dbReference>
<feature type="domain" description="FAS1" evidence="16">
    <location>
        <begin position="504"/>
        <end position="639"/>
    </location>
</feature>
<feature type="domain" description="FAS1" evidence="16">
    <location>
        <begin position="1731"/>
        <end position="1871"/>
    </location>
</feature>
<dbReference type="GO" id="GO:0005509">
    <property type="term" value="F:calcium ion binding"/>
    <property type="evidence" value="ECO:0007669"/>
    <property type="project" value="InterPro"/>
</dbReference>
<dbReference type="FunFam" id="2.30.180.10:FF:000005">
    <property type="entry name" value="Stabilin 2"/>
    <property type="match status" value="2"/>
</dbReference>
<evidence type="ECO:0000256" key="9">
    <source>
        <dbReference type="ARBA" id="ARBA00023180"/>
    </source>
</evidence>
<feature type="disulfide bond" evidence="11">
    <location>
        <begin position="2054"/>
        <end position="2063"/>
    </location>
</feature>
<dbReference type="Pfam" id="PF02469">
    <property type="entry name" value="Fasciclin"/>
    <property type="match status" value="6"/>
</dbReference>
<feature type="domain" description="EGF-like" evidence="15">
    <location>
        <begin position="2104"/>
        <end position="2144"/>
    </location>
</feature>
<evidence type="ECO:0000256" key="12">
    <source>
        <dbReference type="PROSITE-ProRule" id="PRU00323"/>
    </source>
</evidence>
<dbReference type="PANTHER" id="PTHR24038:SF8">
    <property type="entry name" value="STABILIN-1"/>
    <property type="match status" value="1"/>
</dbReference>
<feature type="domain" description="EGF-like" evidence="15">
    <location>
        <begin position="2145"/>
        <end position="2187"/>
    </location>
</feature>
<keyword evidence="10" id="KW-0424">Laminin EGF-like domain</keyword>
<accession>A0AA35JXQ9</accession>
<feature type="disulfide bond" evidence="12">
    <location>
        <begin position="2243"/>
        <end position="2312"/>
    </location>
</feature>
<feature type="disulfide bond" evidence="11">
    <location>
        <begin position="1366"/>
        <end position="1375"/>
    </location>
</feature>
<dbReference type="InterPro" id="IPR024731">
    <property type="entry name" value="NELL2-like_EGF"/>
</dbReference>
<evidence type="ECO:0000256" key="10">
    <source>
        <dbReference type="ARBA" id="ARBA00023292"/>
    </source>
</evidence>
<dbReference type="SMART" id="SM00554">
    <property type="entry name" value="FAS1"/>
    <property type="match status" value="7"/>
</dbReference>
<feature type="disulfide bond" evidence="11">
    <location>
        <begin position="139"/>
        <end position="148"/>
    </location>
</feature>
<dbReference type="SUPFAM" id="SSF57196">
    <property type="entry name" value="EGF/Laminin"/>
    <property type="match status" value="2"/>
</dbReference>
<dbReference type="InterPro" id="IPR016186">
    <property type="entry name" value="C-type_lectin-like/link_sf"/>
</dbReference>
<evidence type="ECO:0000313" key="19">
    <source>
        <dbReference type="EMBL" id="CAI5767127.1"/>
    </source>
</evidence>